<keyword evidence="2" id="KW-1133">Transmembrane helix</keyword>
<evidence type="ECO:0000313" key="4">
    <source>
        <dbReference type="Proteomes" id="UP001430953"/>
    </source>
</evidence>
<dbReference type="Proteomes" id="UP001430953">
    <property type="component" value="Unassembled WGS sequence"/>
</dbReference>
<evidence type="ECO:0000256" key="2">
    <source>
        <dbReference type="SAM" id="Phobius"/>
    </source>
</evidence>
<keyword evidence="4" id="KW-1185">Reference proteome</keyword>
<feature type="region of interest" description="Disordered" evidence="1">
    <location>
        <begin position="29"/>
        <end position="77"/>
    </location>
</feature>
<dbReference type="EMBL" id="JADYXP020000022">
    <property type="protein sequence ID" value="KAL0102470.1"/>
    <property type="molecule type" value="Genomic_DNA"/>
</dbReference>
<comment type="caution">
    <text evidence="3">The sequence shown here is derived from an EMBL/GenBank/DDBJ whole genome shotgun (WGS) entry which is preliminary data.</text>
</comment>
<evidence type="ECO:0000256" key="1">
    <source>
        <dbReference type="SAM" id="MobiDB-lite"/>
    </source>
</evidence>
<keyword evidence="2" id="KW-0472">Membrane</keyword>
<sequence>MYFHISEYLSPFFIFLFLIIPFINHPRNSREKRREKLGEHGGNERRGERPTFRDERQSYLNAKRTATRNRKDSRQTC</sequence>
<accession>A0AAW2EHS0</accession>
<reference evidence="3 4" key="1">
    <citation type="submission" date="2023-03" db="EMBL/GenBank/DDBJ databases">
        <title>High recombination rates correlate with genetic variation in Cardiocondyla obscurior ants.</title>
        <authorList>
            <person name="Errbii M."/>
        </authorList>
    </citation>
    <scope>NUCLEOTIDE SEQUENCE [LARGE SCALE GENOMIC DNA]</scope>
    <source>
        <strain evidence="3">Alpha-2009</strain>
        <tissue evidence="3">Whole body</tissue>
    </source>
</reference>
<name>A0AAW2EHS0_9HYME</name>
<feature type="transmembrane region" description="Helical" evidence="2">
    <location>
        <begin position="6"/>
        <end position="24"/>
    </location>
</feature>
<gene>
    <name evidence="3" type="ORF">PUN28_018028</name>
</gene>
<organism evidence="3 4">
    <name type="scientific">Cardiocondyla obscurior</name>
    <dbReference type="NCBI Taxonomy" id="286306"/>
    <lineage>
        <taxon>Eukaryota</taxon>
        <taxon>Metazoa</taxon>
        <taxon>Ecdysozoa</taxon>
        <taxon>Arthropoda</taxon>
        <taxon>Hexapoda</taxon>
        <taxon>Insecta</taxon>
        <taxon>Pterygota</taxon>
        <taxon>Neoptera</taxon>
        <taxon>Endopterygota</taxon>
        <taxon>Hymenoptera</taxon>
        <taxon>Apocrita</taxon>
        <taxon>Aculeata</taxon>
        <taxon>Formicoidea</taxon>
        <taxon>Formicidae</taxon>
        <taxon>Myrmicinae</taxon>
        <taxon>Cardiocondyla</taxon>
    </lineage>
</organism>
<protein>
    <recommendedName>
        <fullName evidence="5">Secreted protein</fullName>
    </recommendedName>
</protein>
<feature type="compositionally biased region" description="Basic and acidic residues" evidence="1">
    <location>
        <begin position="29"/>
        <end position="57"/>
    </location>
</feature>
<evidence type="ECO:0008006" key="5">
    <source>
        <dbReference type="Google" id="ProtNLM"/>
    </source>
</evidence>
<keyword evidence="2" id="KW-0812">Transmembrane</keyword>
<dbReference type="AlphaFoldDB" id="A0AAW2EHS0"/>
<proteinExistence type="predicted"/>
<evidence type="ECO:0000313" key="3">
    <source>
        <dbReference type="EMBL" id="KAL0102470.1"/>
    </source>
</evidence>